<dbReference type="EMBL" id="WUUU01000079">
    <property type="protein sequence ID" value="MXR21036.1"/>
    <property type="molecule type" value="Genomic_DNA"/>
</dbReference>
<dbReference type="Pfam" id="PF13618">
    <property type="entry name" value="Gluconate_2-dh3"/>
    <property type="match status" value="1"/>
</dbReference>
<dbReference type="Proteomes" id="UP000471521">
    <property type="component" value="Unassembled WGS sequence"/>
</dbReference>
<accession>A0A6B0SKJ9</accession>
<sequence length="179" mass="19149">MELTRRDVLAALAATGVAVGTGAVLRSEPGDDGPIGDHEVATLVAVAGVVYPSAVEGVESFVSEYSVTRVRDRPTYAAGVADAVEALDEYTRDWYDEDFADLDAETRDRALSGMDVDHADPDPEGSERERIRYYLVNELLYALFTTPTGGELAGIENPQGTRAGPRPTSGGRTDGGERR</sequence>
<keyword evidence="3" id="KW-1185">Reference proteome</keyword>
<dbReference type="AlphaFoldDB" id="A0A6B0SKJ9"/>
<feature type="region of interest" description="Disordered" evidence="1">
    <location>
        <begin position="150"/>
        <end position="179"/>
    </location>
</feature>
<evidence type="ECO:0000313" key="2">
    <source>
        <dbReference type="EMBL" id="MXR21036.1"/>
    </source>
</evidence>
<dbReference type="InterPro" id="IPR019546">
    <property type="entry name" value="TAT_signal_bac_arc"/>
</dbReference>
<evidence type="ECO:0000313" key="3">
    <source>
        <dbReference type="Proteomes" id="UP000471521"/>
    </source>
</evidence>
<dbReference type="NCBIfam" id="TIGR01409">
    <property type="entry name" value="TAT_signal_seq"/>
    <property type="match status" value="1"/>
</dbReference>
<protein>
    <submittedName>
        <fullName evidence="2">Twin-arginine translocation signal domain-containing protein</fullName>
    </submittedName>
</protein>
<evidence type="ECO:0000256" key="1">
    <source>
        <dbReference type="SAM" id="MobiDB-lite"/>
    </source>
</evidence>
<gene>
    <name evidence="2" type="ORF">GRX66_10620</name>
</gene>
<name>A0A6B0SKJ9_9EURY</name>
<dbReference type="PROSITE" id="PS51318">
    <property type="entry name" value="TAT"/>
    <property type="match status" value="1"/>
</dbReference>
<comment type="caution">
    <text evidence="2">The sequence shown here is derived from an EMBL/GenBank/DDBJ whole genome shotgun (WGS) entry which is preliminary data.</text>
</comment>
<dbReference type="InterPro" id="IPR027056">
    <property type="entry name" value="Gluconate_2DH_su3"/>
</dbReference>
<organism evidence="2 3">
    <name type="scientific">Halobacterium bonnevillei</name>
    <dbReference type="NCBI Taxonomy" id="2692200"/>
    <lineage>
        <taxon>Archaea</taxon>
        <taxon>Methanobacteriati</taxon>
        <taxon>Methanobacteriota</taxon>
        <taxon>Stenosarchaea group</taxon>
        <taxon>Halobacteria</taxon>
        <taxon>Halobacteriales</taxon>
        <taxon>Halobacteriaceae</taxon>
        <taxon>Halobacterium</taxon>
    </lineage>
</organism>
<reference evidence="2 3" key="1">
    <citation type="submission" date="2019-12" db="EMBL/GenBank/DDBJ databases">
        <title>Isolation and characterization of three novel carbon monoxide-oxidizing members of Halobacteria from salione crusts and soils.</title>
        <authorList>
            <person name="Myers M.R."/>
            <person name="King G.M."/>
        </authorList>
    </citation>
    <scope>NUCLEOTIDE SEQUENCE [LARGE SCALE GENOMIC DNA]</scope>
    <source>
        <strain evidence="2 3">PCN9</strain>
    </source>
</reference>
<dbReference type="InterPro" id="IPR006311">
    <property type="entry name" value="TAT_signal"/>
</dbReference>
<proteinExistence type="predicted"/>
<dbReference type="OrthoDB" id="198474at2157"/>